<dbReference type="Gene3D" id="2.130.10.10">
    <property type="entry name" value="YVTN repeat-like/Quinoprotein amine dehydrogenase"/>
    <property type="match status" value="1"/>
</dbReference>
<sequence length="622" mass="69110">MRFLEKGDPLKQLEIIHSGGPLNIEHSVNHLYKQITTNVWDSIGDIGDVVQALLGAIVFAKAPLSLKYLEEYFAARGEVDSIAIAIDRVLGEWTSVVSVGKDETVPIGHLSFIEFLLDSDWCPDAFRIRRNTESRRNLDLLRACMQIMQNPQDGLRFNICGLETSYLRNSDVKDVDKHIKVNIPDYLSYLSRYWGEHLADARASLAVISLLYNTPSAHVVLNAVSPSLKFIDAKSEEYAQDACRFIANFDVPIFESVPHIYLSALPWAPDNSLVSTACPPHFSHTMNIVSGKNKQWLPMLNILRSHHGSVTSVAFSSDGTKVVSGSSDQTVRIWDATSGQLVAGPLEGHTQQVRSVGFSPDGTKVVSGSWDQTVRIWDATSGQLVAGPFQGHNRVGESVGFYPGGNESTSALVDKKHSSHVLPYPVPVDWERYKGIQGDSGWISFENARMDTLLMHWMPPNIIRYWYNSRTVLMIGAHDTVRVSYEHFLHGNNWTACQTASCVSVSTGFYNGWEYDSVGVEVLHASSATDVRMEPQESTTQLRSIVSRLPCKQTTQDTPSANQLQPQSLQRESMVSQPLSTVPNKEARPQASGPASKMEEKIKLAMFTAEEIVEEAEEMRAQ</sequence>
<dbReference type="PANTHER" id="PTHR22847">
    <property type="entry name" value="WD40 REPEAT PROTEIN"/>
    <property type="match status" value="1"/>
</dbReference>
<dbReference type="InterPro" id="IPR001680">
    <property type="entry name" value="WD40_rpt"/>
</dbReference>
<gene>
    <name evidence="5" type="ORF">SERLADRAFT_442436</name>
</gene>
<dbReference type="GO" id="GO:1990234">
    <property type="term" value="C:transferase complex"/>
    <property type="evidence" value="ECO:0007669"/>
    <property type="project" value="UniProtKB-ARBA"/>
</dbReference>
<dbReference type="HOGENOM" id="CLU_439508_0_0_1"/>
<dbReference type="SUPFAM" id="SSF50978">
    <property type="entry name" value="WD40 repeat-like"/>
    <property type="match status" value="1"/>
</dbReference>
<dbReference type="GeneID" id="18815725"/>
<accession>F8P9G9</accession>
<dbReference type="Pfam" id="PF00400">
    <property type="entry name" value="WD40"/>
    <property type="match status" value="2"/>
</dbReference>
<dbReference type="RefSeq" id="XP_007323043.1">
    <property type="nucleotide sequence ID" value="XM_007322981.1"/>
</dbReference>
<dbReference type="PANTHER" id="PTHR22847:SF637">
    <property type="entry name" value="WD REPEAT DOMAIN 5B"/>
    <property type="match status" value="1"/>
</dbReference>
<dbReference type="EMBL" id="GL945441">
    <property type="protein sequence ID" value="EGO20298.1"/>
    <property type="molecule type" value="Genomic_DNA"/>
</dbReference>
<dbReference type="SMART" id="SM00320">
    <property type="entry name" value="WD40"/>
    <property type="match status" value="2"/>
</dbReference>
<protein>
    <submittedName>
        <fullName evidence="5">Uncharacterized protein</fullName>
    </submittedName>
</protein>
<evidence type="ECO:0000313" key="5">
    <source>
        <dbReference type="EMBL" id="EGO20298.1"/>
    </source>
</evidence>
<evidence type="ECO:0000256" key="3">
    <source>
        <dbReference type="PROSITE-ProRule" id="PRU00221"/>
    </source>
</evidence>
<dbReference type="Proteomes" id="UP000008064">
    <property type="component" value="Unassembled WGS sequence"/>
</dbReference>
<dbReference type="InterPro" id="IPR036322">
    <property type="entry name" value="WD40_repeat_dom_sf"/>
</dbReference>
<feature type="compositionally biased region" description="Polar residues" evidence="4">
    <location>
        <begin position="552"/>
        <end position="583"/>
    </location>
</feature>
<dbReference type="InterPro" id="IPR015943">
    <property type="entry name" value="WD40/YVTN_repeat-like_dom_sf"/>
</dbReference>
<feature type="repeat" description="WD" evidence="3">
    <location>
        <begin position="346"/>
        <end position="387"/>
    </location>
</feature>
<dbReference type="KEGG" id="sla:SERLADRAFT_442436"/>
<organism>
    <name type="scientific">Serpula lacrymans var. lacrymans (strain S7.9)</name>
    <name type="common">Dry rot fungus</name>
    <dbReference type="NCBI Taxonomy" id="578457"/>
    <lineage>
        <taxon>Eukaryota</taxon>
        <taxon>Fungi</taxon>
        <taxon>Dikarya</taxon>
        <taxon>Basidiomycota</taxon>
        <taxon>Agaricomycotina</taxon>
        <taxon>Agaricomycetes</taxon>
        <taxon>Agaricomycetidae</taxon>
        <taxon>Boletales</taxon>
        <taxon>Coniophorineae</taxon>
        <taxon>Serpulaceae</taxon>
        <taxon>Serpula</taxon>
    </lineage>
</organism>
<dbReference type="GO" id="GO:0005634">
    <property type="term" value="C:nucleus"/>
    <property type="evidence" value="ECO:0007669"/>
    <property type="project" value="TreeGrafter"/>
</dbReference>
<dbReference type="PROSITE" id="PS00678">
    <property type="entry name" value="WD_REPEATS_1"/>
    <property type="match status" value="2"/>
</dbReference>
<dbReference type="PROSITE" id="PS50294">
    <property type="entry name" value="WD_REPEATS_REGION"/>
    <property type="match status" value="2"/>
</dbReference>
<dbReference type="OrthoDB" id="3266532at2759"/>
<feature type="repeat" description="WD" evidence="3">
    <location>
        <begin position="303"/>
        <end position="344"/>
    </location>
</feature>
<evidence type="ECO:0000256" key="1">
    <source>
        <dbReference type="ARBA" id="ARBA00022574"/>
    </source>
</evidence>
<proteinExistence type="predicted"/>
<evidence type="ECO:0000256" key="2">
    <source>
        <dbReference type="ARBA" id="ARBA00022737"/>
    </source>
</evidence>
<keyword evidence="1 3" id="KW-0853">WD repeat</keyword>
<reference evidence="5" key="1">
    <citation type="submission" date="2011-04" db="EMBL/GenBank/DDBJ databases">
        <title>Evolution of plant cell wall degrading machinery underlies the functional diversity of forest fungi.</title>
        <authorList>
            <consortium name="US DOE Joint Genome Institute (JGI-PGF)"/>
            <person name="Eastwood D.C."/>
            <person name="Floudas D."/>
            <person name="Binder M."/>
            <person name="Majcherczyk A."/>
            <person name="Schneider P."/>
            <person name="Aerts A."/>
            <person name="Asiegbu F.O."/>
            <person name="Baker S.E."/>
            <person name="Barry K."/>
            <person name="Bendiksby M."/>
            <person name="Blumentritt M."/>
            <person name="Coutinho P.M."/>
            <person name="Cullen D."/>
            <person name="Cullen D."/>
            <person name="Gathman A."/>
            <person name="Goodell B."/>
            <person name="Henrissat B."/>
            <person name="Ihrmark K."/>
            <person name="Kauserud H."/>
            <person name="Kohler A."/>
            <person name="LaButti K."/>
            <person name="Lapidus A."/>
            <person name="Lavin J.L."/>
            <person name="Lee Y.-H."/>
            <person name="Lindquist E."/>
            <person name="Lilly W."/>
            <person name="Lucas S."/>
            <person name="Morin E."/>
            <person name="Murat C."/>
            <person name="Oguiza J.A."/>
            <person name="Park J."/>
            <person name="Pisabarro A.G."/>
            <person name="Riley R."/>
            <person name="Rosling A."/>
            <person name="Salamov A."/>
            <person name="Schmidt O."/>
            <person name="Schmutz J."/>
            <person name="Skrede I."/>
            <person name="Stenlid J."/>
            <person name="Wiebenga A."/>
            <person name="Xie X."/>
            <person name="Kues U."/>
            <person name="Hibbett D.S."/>
            <person name="Hoffmeister D."/>
            <person name="Hogberg N."/>
            <person name="Martin F."/>
            <person name="Grigoriev I.V."/>
            <person name="Watkinson S.C."/>
        </authorList>
    </citation>
    <scope>NUCLEOTIDE SEQUENCE</scope>
    <source>
        <strain evidence="5">S7.9</strain>
    </source>
</reference>
<keyword evidence="2" id="KW-0677">Repeat</keyword>
<feature type="region of interest" description="Disordered" evidence="4">
    <location>
        <begin position="551"/>
        <end position="599"/>
    </location>
</feature>
<dbReference type="AlphaFoldDB" id="F8P9G9"/>
<dbReference type="InterPro" id="IPR019775">
    <property type="entry name" value="WD40_repeat_CS"/>
</dbReference>
<dbReference type="PROSITE" id="PS50082">
    <property type="entry name" value="WD_REPEATS_2"/>
    <property type="match status" value="2"/>
</dbReference>
<name>F8P9G9_SERL9</name>
<evidence type="ECO:0000256" key="4">
    <source>
        <dbReference type="SAM" id="MobiDB-lite"/>
    </source>
</evidence>